<name>A0A0H2YT36_CLOP1</name>
<keyword evidence="2" id="KW-1185">Reference proteome</keyword>
<protein>
    <submittedName>
        <fullName evidence="1">Uncharacterized protein</fullName>
    </submittedName>
</protein>
<dbReference type="STRING" id="195103.CPF_0475"/>
<dbReference type="SUPFAM" id="SSF88713">
    <property type="entry name" value="Glycoside hydrolase/deacetylase"/>
    <property type="match status" value="1"/>
</dbReference>
<dbReference type="AlphaFoldDB" id="A0A0H2YT36"/>
<evidence type="ECO:0000313" key="2">
    <source>
        <dbReference type="Proteomes" id="UP000001823"/>
    </source>
</evidence>
<proteinExistence type="predicted"/>
<dbReference type="Gene3D" id="3.20.20.370">
    <property type="entry name" value="Glycoside hydrolase/deacetylase"/>
    <property type="match status" value="1"/>
</dbReference>
<evidence type="ECO:0000313" key="1">
    <source>
        <dbReference type="EMBL" id="ABG84199.1"/>
    </source>
</evidence>
<dbReference type="PaxDb" id="195103-CPF_0475"/>
<organism evidence="1 2">
    <name type="scientific">Clostridium perfringens (strain ATCC 13124 / DSM 756 / JCM 1290 / NCIMB 6125 / NCTC 8237 / Type A)</name>
    <dbReference type="NCBI Taxonomy" id="195103"/>
    <lineage>
        <taxon>Bacteria</taxon>
        <taxon>Bacillati</taxon>
        <taxon>Bacillota</taxon>
        <taxon>Clostridia</taxon>
        <taxon>Eubacteriales</taxon>
        <taxon>Clostridiaceae</taxon>
        <taxon>Clostridium</taxon>
    </lineage>
</organism>
<dbReference type="GO" id="GO:0005975">
    <property type="term" value="P:carbohydrate metabolic process"/>
    <property type="evidence" value="ECO:0007669"/>
    <property type="project" value="InterPro"/>
</dbReference>
<reference evidence="1 2" key="1">
    <citation type="journal article" date="2006" name="Genome Res.">
        <title>Skewed genomic variability in strains of the toxigenic bacterial pathogen, Clostridium perfringens.</title>
        <authorList>
            <person name="Myers G.S."/>
            <person name="Rasko D.A."/>
            <person name="Cheung J.K."/>
            <person name="Ravel J."/>
            <person name="Seshadri R."/>
            <person name="Deboy R.T."/>
            <person name="Ren Q."/>
            <person name="Varga J."/>
            <person name="Awad M.M."/>
            <person name="Brinkac L.M."/>
            <person name="Daugherty S.C."/>
            <person name="Haft D.H."/>
            <person name="Dodson R.J."/>
            <person name="Madupu R."/>
            <person name="Nelson W.C."/>
            <person name="Rosovitz M.J."/>
            <person name="Sullivan S.A."/>
            <person name="Khouri H."/>
            <person name="Dimitrov G.I."/>
            <person name="Watkins K.L."/>
            <person name="Mulligan S."/>
            <person name="Benton J."/>
            <person name="Radune D."/>
            <person name="Fisher D.J."/>
            <person name="Atkins H.S."/>
            <person name="Hiscox T."/>
            <person name="Jost B.H."/>
            <person name="Billington S.J."/>
            <person name="Songer J.G."/>
            <person name="McClane B.A."/>
            <person name="Titball R.W."/>
            <person name="Rood J.I."/>
            <person name="Melville S.B."/>
            <person name="Paulsen I.T."/>
        </authorList>
    </citation>
    <scope>NUCLEOTIDE SEQUENCE [LARGE SCALE GENOMIC DNA]</scope>
    <source>
        <strain evidence="2">ATCC 13124 / DSM 756 / JCM 1290 / NCIMB 6125 / NCTC 8237 / S 107 / Type A</strain>
    </source>
</reference>
<dbReference type="RefSeq" id="WP_011590212.1">
    <property type="nucleotide sequence ID" value="NC_008261.1"/>
</dbReference>
<dbReference type="Proteomes" id="UP000001823">
    <property type="component" value="Chromosome"/>
</dbReference>
<gene>
    <name evidence="1" type="ordered locus">CPF_0475</name>
</gene>
<accession>A0A0H2YT36</accession>
<dbReference type="eggNOG" id="ENOG502ZA6C">
    <property type="taxonomic scope" value="Bacteria"/>
</dbReference>
<dbReference type="EMBL" id="CP000246">
    <property type="protein sequence ID" value="ABG84199.1"/>
    <property type="molecule type" value="Genomic_DNA"/>
</dbReference>
<dbReference type="HOGENOM" id="CLU_680868_0_0_9"/>
<dbReference type="InterPro" id="IPR011330">
    <property type="entry name" value="Glyco_hydro/deAcase_b/a-brl"/>
</dbReference>
<sequence length="405" mass="47034">MKICKWYKNAISPVIFMIDDLANVWVDSNNNDSLDIGEDWGFFKRHEKSSITYLENDILEKFENVKTTFFVPVGERVGMIKNSKIKSISRAINFDEKSKEFFRELHNCKKYELAYHGTNHGRVGIKNTDFIQEWALFKDLNEALDKISLGVSIFNDAVGQLPLGGKYCGYISNEFSDESIDESGFIWWCRFCNLDVYDDIKKNSMKINFNGGDKNFITNNDVKYFGKNKVIDIPTTVNGGLLTGIYNLNGNFLKKSIKKIFPNLLIKRKLKLIDKLLQNNLVISIQEHISPARDDGRRQTPNIYDDKLSLIKIFSYLHDKNVWFCTCSELASYVYYRDNLKLTIENDTFEFNIKELKDYKFKNISIKSDKYNKIITPKGKVIKEENGVLNIPIEYGKYKLKKGEL</sequence>
<dbReference type="KEGG" id="cpf:CPF_0475"/>